<dbReference type="EMBL" id="VSSQ01035475">
    <property type="protein sequence ID" value="MPM87696.1"/>
    <property type="molecule type" value="Genomic_DNA"/>
</dbReference>
<protein>
    <submittedName>
        <fullName evidence="1">Uncharacterized protein</fullName>
    </submittedName>
</protein>
<organism evidence="1">
    <name type="scientific">bioreactor metagenome</name>
    <dbReference type="NCBI Taxonomy" id="1076179"/>
    <lineage>
        <taxon>unclassified sequences</taxon>
        <taxon>metagenomes</taxon>
        <taxon>ecological metagenomes</taxon>
    </lineage>
</organism>
<dbReference type="AlphaFoldDB" id="A0A645DE99"/>
<comment type="caution">
    <text evidence="1">The sequence shown here is derived from an EMBL/GenBank/DDBJ whole genome shotgun (WGS) entry which is preliminary data.</text>
</comment>
<evidence type="ECO:0000313" key="1">
    <source>
        <dbReference type="EMBL" id="MPM87696.1"/>
    </source>
</evidence>
<reference evidence="1" key="1">
    <citation type="submission" date="2019-08" db="EMBL/GenBank/DDBJ databases">
        <authorList>
            <person name="Kucharzyk K."/>
            <person name="Murdoch R.W."/>
            <person name="Higgins S."/>
            <person name="Loffler F."/>
        </authorList>
    </citation>
    <scope>NUCLEOTIDE SEQUENCE</scope>
</reference>
<name>A0A645DE99_9ZZZZ</name>
<accession>A0A645DE99</accession>
<gene>
    <name evidence="1" type="ORF">SDC9_134796</name>
</gene>
<proteinExistence type="predicted"/>
<sequence length="53" mass="6123">MLEDYYISINGQEYTTVKTYYDLSLPKGKTTVSISLDGKTTIRTIEIENMKKK</sequence>